<proteinExistence type="predicted"/>
<sequence>MVNQGEMINWAVFSVKCCNPLQETGHSKSGKLRKVTEWMCSLGLENVEAGMKICDRCRLKQFAKRYEPNKNDCDYVDPESSLKYLKKSLELVGESLIKKKKAYSRFVHKTKRRKMKNLNELYEMFKAEYPIHQIGFSRFCELRPQNCSLCVHNSS</sequence>
<reference evidence="1 2" key="1">
    <citation type="submission" date="2023-02" db="EMBL/GenBank/DDBJ databases">
        <title>LHISI_Scaffold_Assembly.</title>
        <authorList>
            <person name="Stuart O.P."/>
            <person name="Cleave R."/>
            <person name="Magrath M.J.L."/>
            <person name="Mikheyev A.S."/>
        </authorList>
    </citation>
    <scope>NUCLEOTIDE SEQUENCE [LARGE SCALE GENOMIC DNA]</scope>
    <source>
        <strain evidence="1">Daus_M_001</strain>
        <tissue evidence="1">Leg muscle</tissue>
    </source>
</reference>
<gene>
    <name evidence="1" type="ORF">PR048_030907</name>
</gene>
<evidence type="ECO:0000313" key="1">
    <source>
        <dbReference type="EMBL" id="KAJ8869332.1"/>
    </source>
</evidence>
<dbReference type="EMBL" id="JARBHB010000014">
    <property type="protein sequence ID" value="KAJ8869332.1"/>
    <property type="molecule type" value="Genomic_DNA"/>
</dbReference>
<accession>A0ABQ9GA76</accession>
<protein>
    <submittedName>
        <fullName evidence="1">Uncharacterized protein</fullName>
    </submittedName>
</protein>
<evidence type="ECO:0000313" key="2">
    <source>
        <dbReference type="Proteomes" id="UP001159363"/>
    </source>
</evidence>
<dbReference type="Proteomes" id="UP001159363">
    <property type="component" value="Chromosome 13"/>
</dbReference>
<organism evidence="1 2">
    <name type="scientific">Dryococelus australis</name>
    <dbReference type="NCBI Taxonomy" id="614101"/>
    <lineage>
        <taxon>Eukaryota</taxon>
        <taxon>Metazoa</taxon>
        <taxon>Ecdysozoa</taxon>
        <taxon>Arthropoda</taxon>
        <taxon>Hexapoda</taxon>
        <taxon>Insecta</taxon>
        <taxon>Pterygota</taxon>
        <taxon>Neoptera</taxon>
        <taxon>Polyneoptera</taxon>
        <taxon>Phasmatodea</taxon>
        <taxon>Verophasmatodea</taxon>
        <taxon>Anareolatae</taxon>
        <taxon>Phasmatidae</taxon>
        <taxon>Eurycanthinae</taxon>
        <taxon>Dryococelus</taxon>
    </lineage>
</organism>
<comment type="caution">
    <text evidence="1">The sequence shown here is derived from an EMBL/GenBank/DDBJ whole genome shotgun (WGS) entry which is preliminary data.</text>
</comment>
<keyword evidence="2" id="KW-1185">Reference proteome</keyword>
<name>A0ABQ9GA76_9NEOP</name>